<accession>A0ABW6ZMY3</accession>
<dbReference type="RefSeq" id="WP_394008594.1">
    <property type="nucleotide sequence ID" value="NZ_JBAFUR010000007.1"/>
</dbReference>
<comment type="caution">
    <text evidence="1">The sequence shown here is derived from an EMBL/GenBank/DDBJ whole genome shotgun (WGS) entry which is preliminary data.</text>
</comment>
<dbReference type="Pfam" id="PF00106">
    <property type="entry name" value="adh_short"/>
    <property type="match status" value="1"/>
</dbReference>
<gene>
    <name evidence="1" type="ORF">V5F30_22235</name>
</gene>
<sequence>MTDETAAQTAIIVGAGKGLSASLARRLAREGFRIALVARDVEKLAPLIAETGARAWAADAQDAAAIEGIFAEVEKAFGPPDLVVFNAAMRYRGPVEVLDPADVMDAYSVGAFAGFLTAQAAARRMLARGKGSLFFTGATASVKAMPHSVPFSMAKFALRALAQGLARELGPRGIHVAHFILDGGIASSWATAGEPGPADKWLDPDAIAESYLAVHRQHRSAWTCELDLRPWVEKF</sequence>
<name>A0ABW6ZMY3_9HYPH</name>
<organism evidence="1 2">
    <name type="scientific">Xanthobacter aminoxidans</name>
    <dbReference type="NCBI Taxonomy" id="186280"/>
    <lineage>
        <taxon>Bacteria</taxon>
        <taxon>Pseudomonadati</taxon>
        <taxon>Pseudomonadota</taxon>
        <taxon>Alphaproteobacteria</taxon>
        <taxon>Hyphomicrobiales</taxon>
        <taxon>Xanthobacteraceae</taxon>
        <taxon>Xanthobacter</taxon>
    </lineage>
</organism>
<dbReference type="PANTHER" id="PTHR43431">
    <property type="entry name" value="OXIDOREDUCTASE, SHORT CHAIN DEHYDROGENASE/REDUCTASE FAMILY (AFU_ORTHOLOGUE AFUA_5G14000)"/>
    <property type="match status" value="1"/>
</dbReference>
<dbReference type="Proteomes" id="UP001604043">
    <property type="component" value="Unassembled WGS sequence"/>
</dbReference>
<evidence type="ECO:0000313" key="2">
    <source>
        <dbReference type="Proteomes" id="UP001604043"/>
    </source>
</evidence>
<reference evidence="1 2" key="1">
    <citation type="submission" date="2024-02" db="EMBL/GenBank/DDBJ databases">
        <title>Expansion and revision of Xanthobacter and proposal of Roseixanthobacter gen. nov.</title>
        <authorList>
            <person name="Soltysiak M.P.M."/>
            <person name="Jalihal A."/>
            <person name="Ory A."/>
            <person name="Chrisophersen C."/>
            <person name="Lee A.D."/>
            <person name="Boulton J."/>
            <person name="Springer M."/>
        </authorList>
    </citation>
    <scope>NUCLEOTIDE SEQUENCE [LARGE SCALE GENOMIC DNA]</scope>
    <source>
        <strain evidence="1 2">CB5</strain>
    </source>
</reference>
<protein>
    <submittedName>
        <fullName evidence="1">SDR family NAD(P)-dependent oxidoreductase</fullName>
    </submittedName>
</protein>
<dbReference type="InterPro" id="IPR036291">
    <property type="entry name" value="NAD(P)-bd_dom_sf"/>
</dbReference>
<dbReference type="EMBL" id="JBAFUR010000007">
    <property type="protein sequence ID" value="MFG1254944.1"/>
    <property type="molecule type" value="Genomic_DNA"/>
</dbReference>
<keyword evidence="2" id="KW-1185">Reference proteome</keyword>
<dbReference type="PRINTS" id="PR00081">
    <property type="entry name" value="GDHRDH"/>
</dbReference>
<dbReference type="Gene3D" id="3.40.50.720">
    <property type="entry name" value="NAD(P)-binding Rossmann-like Domain"/>
    <property type="match status" value="1"/>
</dbReference>
<dbReference type="SUPFAM" id="SSF51735">
    <property type="entry name" value="NAD(P)-binding Rossmann-fold domains"/>
    <property type="match status" value="1"/>
</dbReference>
<evidence type="ECO:0000313" key="1">
    <source>
        <dbReference type="EMBL" id="MFG1254944.1"/>
    </source>
</evidence>
<proteinExistence type="predicted"/>
<dbReference type="PANTHER" id="PTHR43431:SF7">
    <property type="entry name" value="OXIDOREDUCTASE, SHORT CHAIN DEHYDROGENASE_REDUCTASE FAMILY (AFU_ORTHOLOGUE AFUA_5G14000)"/>
    <property type="match status" value="1"/>
</dbReference>
<dbReference type="InterPro" id="IPR002347">
    <property type="entry name" value="SDR_fam"/>
</dbReference>